<dbReference type="EMBL" id="JAFCIX010000152">
    <property type="protein sequence ID" value="KAH6597255.1"/>
    <property type="molecule type" value="Genomic_DNA"/>
</dbReference>
<keyword evidence="3" id="KW-1185">Reference proteome</keyword>
<evidence type="ECO:0000256" key="1">
    <source>
        <dbReference type="ARBA" id="ARBA00009303"/>
    </source>
</evidence>
<accession>A0ABQ8FF66</accession>
<dbReference type="InterPro" id="IPR009078">
    <property type="entry name" value="Ferritin-like_SF"/>
</dbReference>
<sequence>MLSAQLPLKDSSSDAVPTPIAVLKPPSIAGSNTLKALATASSAASSAATHSDVAELSLRNISISDNDNEPLLKPNPRRFVLFPIQFNEIWQAYKNLEANFWSAEDVEMSDDLADFEKLSRKEQSFVLQTSSILCMGCGLTSEAILSRYSDEIQVPEARCFFGFQLMQKNIHSELSMVILDMFCESEQQRDDLLDVIQQLPSRTLWTNWARTNMTRSEGSFAFRIASLAIFHALHQVSIRDAIAYIAGPHTAVLPATSRETHPLAGVVHAMHKIHHDQSQYISFMAIIKARLVHQANVKDIHNMVATAVDAERTLIEDLFHLSGGSIHLCDTTVVKTALLTRVQFHADRCLALLGFPILYNVQDPLPWIAALLLRESNKNCNETHITPVANTTKQIMEEDHSFTVDEDF</sequence>
<dbReference type="Gene3D" id="1.10.620.20">
    <property type="entry name" value="Ribonucleotide Reductase, subunit A"/>
    <property type="match status" value="1"/>
</dbReference>
<reference evidence="2 3" key="1">
    <citation type="submission" date="2021-02" db="EMBL/GenBank/DDBJ databases">
        <title>Variation within the Batrachochytrium salamandrivorans European outbreak.</title>
        <authorList>
            <person name="Kelly M."/>
            <person name="Pasmans F."/>
            <person name="Shea T.P."/>
            <person name="Munoz J.F."/>
            <person name="Carranza S."/>
            <person name="Cuomo C.A."/>
            <person name="Martel A."/>
        </authorList>
    </citation>
    <scope>NUCLEOTIDE SEQUENCE [LARGE SCALE GENOMIC DNA]</scope>
    <source>
        <strain evidence="2 3">AMFP18/2</strain>
    </source>
</reference>
<dbReference type="PANTHER" id="PTHR23409">
    <property type="entry name" value="RIBONUCLEOSIDE-DIPHOSPHATE REDUCTASE SMALL CHAIN"/>
    <property type="match status" value="1"/>
</dbReference>
<evidence type="ECO:0000313" key="2">
    <source>
        <dbReference type="EMBL" id="KAH6597255.1"/>
    </source>
</evidence>
<organism evidence="2 3">
    <name type="scientific">Batrachochytrium salamandrivorans</name>
    <dbReference type="NCBI Taxonomy" id="1357716"/>
    <lineage>
        <taxon>Eukaryota</taxon>
        <taxon>Fungi</taxon>
        <taxon>Fungi incertae sedis</taxon>
        <taxon>Chytridiomycota</taxon>
        <taxon>Chytridiomycota incertae sedis</taxon>
        <taxon>Chytridiomycetes</taxon>
        <taxon>Rhizophydiales</taxon>
        <taxon>Rhizophydiales incertae sedis</taxon>
        <taxon>Batrachochytrium</taxon>
    </lineage>
</organism>
<dbReference type="PANTHER" id="PTHR23409:SF18">
    <property type="entry name" value="RIBONUCLEOSIDE-DIPHOSPHATE REDUCTASE SUBUNIT M2"/>
    <property type="match status" value="1"/>
</dbReference>
<comment type="caution">
    <text evidence="2">The sequence shown here is derived from an EMBL/GenBank/DDBJ whole genome shotgun (WGS) entry which is preliminary data.</text>
</comment>
<dbReference type="CDD" id="cd01049">
    <property type="entry name" value="RNRR2"/>
    <property type="match status" value="1"/>
</dbReference>
<protein>
    <submittedName>
        <fullName evidence="2">Uncharacterized protein</fullName>
    </submittedName>
</protein>
<dbReference type="InterPro" id="IPR033909">
    <property type="entry name" value="RNR_small"/>
</dbReference>
<dbReference type="InterPro" id="IPR012348">
    <property type="entry name" value="RNR-like"/>
</dbReference>
<name>A0ABQ8FF66_9FUNG</name>
<evidence type="ECO:0000313" key="3">
    <source>
        <dbReference type="Proteomes" id="UP001648503"/>
    </source>
</evidence>
<dbReference type="Pfam" id="PF00268">
    <property type="entry name" value="Ribonuc_red_sm"/>
    <property type="match status" value="1"/>
</dbReference>
<dbReference type="InterPro" id="IPR000358">
    <property type="entry name" value="RNR_small_fam"/>
</dbReference>
<gene>
    <name evidence="2" type="ORF">BASA50_004606</name>
</gene>
<proteinExistence type="inferred from homology"/>
<comment type="similarity">
    <text evidence="1">Belongs to the ribonucleoside diphosphate reductase small chain family.</text>
</comment>
<dbReference type="SUPFAM" id="SSF47240">
    <property type="entry name" value="Ferritin-like"/>
    <property type="match status" value="1"/>
</dbReference>
<dbReference type="Proteomes" id="UP001648503">
    <property type="component" value="Unassembled WGS sequence"/>
</dbReference>